<evidence type="ECO:0000256" key="5">
    <source>
        <dbReference type="ARBA" id="ARBA00022989"/>
    </source>
</evidence>
<dbReference type="RefSeq" id="WP_183933340.1">
    <property type="nucleotide sequence ID" value="NZ_JACICF010000001.1"/>
</dbReference>
<evidence type="ECO:0000256" key="2">
    <source>
        <dbReference type="ARBA" id="ARBA00006679"/>
    </source>
</evidence>
<keyword evidence="6 7" id="KW-0472">Membrane</keyword>
<evidence type="ECO:0000256" key="3">
    <source>
        <dbReference type="ARBA" id="ARBA00022475"/>
    </source>
</evidence>
<dbReference type="Pfam" id="PF07681">
    <property type="entry name" value="DoxX"/>
    <property type="match status" value="1"/>
</dbReference>
<evidence type="ECO:0000256" key="7">
    <source>
        <dbReference type="SAM" id="Phobius"/>
    </source>
</evidence>
<dbReference type="EMBL" id="JACICF010000001">
    <property type="protein sequence ID" value="MBB3764048.1"/>
    <property type="molecule type" value="Genomic_DNA"/>
</dbReference>
<dbReference type="Proteomes" id="UP000578569">
    <property type="component" value="Unassembled WGS sequence"/>
</dbReference>
<evidence type="ECO:0000313" key="9">
    <source>
        <dbReference type="Proteomes" id="UP000578569"/>
    </source>
</evidence>
<name>A0A839Z0G4_9SPHN</name>
<evidence type="ECO:0000256" key="4">
    <source>
        <dbReference type="ARBA" id="ARBA00022692"/>
    </source>
</evidence>
<dbReference type="PANTHER" id="PTHR33452:SF1">
    <property type="entry name" value="INNER MEMBRANE PROTEIN YPHA-RELATED"/>
    <property type="match status" value="1"/>
</dbReference>
<organism evidence="8 9">
    <name type="scientific">Sphingomicrobium lutaoense</name>
    <dbReference type="NCBI Taxonomy" id="515949"/>
    <lineage>
        <taxon>Bacteria</taxon>
        <taxon>Pseudomonadati</taxon>
        <taxon>Pseudomonadota</taxon>
        <taxon>Alphaproteobacteria</taxon>
        <taxon>Sphingomonadales</taxon>
        <taxon>Sphingomonadaceae</taxon>
        <taxon>Sphingomicrobium</taxon>
    </lineage>
</organism>
<dbReference type="AlphaFoldDB" id="A0A839Z0G4"/>
<comment type="subcellular location">
    <subcellularLocation>
        <location evidence="1">Cell membrane</location>
        <topology evidence="1">Multi-pass membrane protein</topology>
    </subcellularLocation>
</comment>
<keyword evidence="3" id="KW-1003">Cell membrane</keyword>
<evidence type="ECO:0000256" key="6">
    <source>
        <dbReference type="ARBA" id="ARBA00023136"/>
    </source>
</evidence>
<keyword evidence="4 7" id="KW-0812">Transmembrane</keyword>
<feature type="transmembrane region" description="Helical" evidence="7">
    <location>
        <begin position="95"/>
        <end position="114"/>
    </location>
</feature>
<keyword evidence="5 7" id="KW-1133">Transmembrane helix</keyword>
<reference evidence="8 9" key="1">
    <citation type="submission" date="2020-08" db="EMBL/GenBank/DDBJ databases">
        <title>Genomic Encyclopedia of Type Strains, Phase IV (KMG-IV): sequencing the most valuable type-strain genomes for metagenomic binning, comparative biology and taxonomic classification.</title>
        <authorList>
            <person name="Goeker M."/>
        </authorList>
    </citation>
    <scope>NUCLEOTIDE SEQUENCE [LARGE SCALE GENOMIC DNA]</scope>
    <source>
        <strain evidence="8 9">DSM 24194</strain>
    </source>
</reference>
<evidence type="ECO:0000313" key="8">
    <source>
        <dbReference type="EMBL" id="MBB3764048.1"/>
    </source>
</evidence>
<comment type="similarity">
    <text evidence="2">Belongs to the DoxX family.</text>
</comment>
<feature type="transmembrane region" description="Helical" evidence="7">
    <location>
        <begin position="120"/>
        <end position="139"/>
    </location>
</feature>
<sequence>MRALHQRWVAFAEQPWVRDFLLLFTRIALGAIFWQSGRTKVEEGSLFTLSDTTFFLFEEEYSGVPLPPEWAAYMATAAEHLLPLLLLVGLASRIAAAGLVAMTMVIQIFVYPDAWWVPHMGWIAMGLVILALGPGRLSLDHLIARRWAQ</sequence>
<protein>
    <submittedName>
        <fullName evidence="8">Putative oxidoreductase</fullName>
    </submittedName>
</protein>
<evidence type="ECO:0000256" key="1">
    <source>
        <dbReference type="ARBA" id="ARBA00004651"/>
    </source>
</evidence>
<gene>
    <name evidence="8" type="ORF">FHS50_001071</name>
</gene>
<proteinExistence type="inferred from homology"/>
<dbReference type="PANTHER" id="PTHR33452">
    <property type="entry name" value="OXIDOREDUCTASE CATD-RELATED"/>
    <property type="match status" value="1"/>
</dbReference>
<dbReference type="GO" id="GO:0005886">
    <property type="term" value="C:plasma membrane"/>
    <property type="evidence" value="ECO:0007669"/>
    <property type="project" value="UniProtKB-SubCell"/>
</dbReference>
<accession>A0A839Z0G4</accession>
<comment type="caution">
    <text evidence="8">The sequence shown here is derived from an EMBL/GenBank/DDBJ whole genome shotgun (WGS) entry which is preliminary data.</text>
</comment>
<dbReference type="InterPro" id="IPR032808">
    <property type="entry name" value="DoxX"/>
</dbReference>
<dbReference type="InterPro" id="IPR051907">
    <property type="entry name" value="DoxX-like_oxidoreductase"/>
</dbReference>
<keyword evidence="9" id="KW-1185">Reference proteome</keyword>